<name>A0ABP9SHP9_9ACTN</name>
<accession>A0ABP9SHP9</accession>
<evidence type="ECO:0000313" key="2">
    <source>
        <dbReference type="Proteomes" id="UP001501570"/>
    </source>
</evidence>
<reference evidence="2" key="1">
    <citation type="journal article" date="2019" name="Int. J. Syst. Evol. Microbiol.">
        <title>The Global Catalogue of Microorganisms (GCM) 10K type strain sequencing project: providing services to taxonomists for standard genome sequencing and annotation.</title>
        <authorList>
            <consortium name="The Broad Institute Genomics Platform"/>
            <consortium name="The Broad Institute Genome Sequencing Center for Infectious Disease"/>
            <person name="Wu L."/>
            <person name="Ma J."/>
        </authorList>
    </citation>
    <scope>NUCLEOTIDE SEQUENCE [LARGE SCALE GENOMIC DNA]</scope>
    <source>
        <strain evidence="2">JCM 18304</strain>
    </source>
</reference>
<organism evidence="1 2">
    <name type="scientific">Rugosimonospora acidiphila</name>
    <dbReference type="NCBI Taxonomy" id="556531"/>
    <lineage>
        <taxon>Bacteria</taxon>
        <taxon>Bacillati</taxon>
        <taxon>Actinomycetota</taxon>
        <taxon>Actinomycetes</taxon>
        <taxon>Micromonosporales</taxon>
        <taxon>Micromonosporaceae</taxon>
        <taxon>Rugosimonospora</taxon>
    </lineage>
</organism>
<dbReference type="Proteomes" id="UP001501570">
    <property type="component" value="Unassembled WGS sequence"/>
</dbReference>
<protein>
    <submittedName>
        <fullName evidence="1">Uncharacterized protein</fullName>
    </submittedName>
</protein>
<sequence>MFIHPDLLSSVHEQHHRDLIEQADRYRLLAVARRRGRARGAGGAVSVGRTPVVRGRPAGNLAACEPPAAASAR</sequence>
<comment type="caution">
    <text evidence="1">The sequence shown here is derived from an EMBL/GenBank/DDBJ whole genome shotgun (WGS) entry which is preliminary data.</text>
</comment>
<proteinExistence type="predicted"/>
<dbReference type="RefSeq" id="WP_345635328.1">
    <property type="nucleotide sequence ID" value="NZ_BAABJQ010000022.1"/>
</dbReference>
<keyword evidence="2" id="KW-1185">Reference proteome</keyword>
<gene>
    <name evidence="1" type="ORF">GCM10023322_60430</name>
</gene>
<dbReference type="EMBL" id="BAABJQ010000022">
    <property type="protein sequence ID" value="GAA5194912.1"/>
    <property type="molecule type" value="Genomic_DNA"/>
</dbReference>
<evidence type="ECO:0000313" key="1">
    <source>
        <dbReference type="EMBL" id="GAA5194912.1"/>
    </source>
</evidence>